<dbReference type="Pfam" id="PF03999">
    <property type="entry name" value="MAP65_ASE1"/>
    <property type="match status" value="1"/>
</dbReference>
<keyword evidence="1" id="KW-0175">Coiled coil</keyword>
<dbReference type="OrthoDB" id="642895at2759"/>
<evidence type="ECO:0000313" key="2">
    <source>
        <dbReference type="EMBL" id="NXG49159.1"/>
    </source>
</evidence>
<dbReference type="AlphaFoldDB" id="A0A7K9CAQ6"/>
<organism evidence="2 3">
    <name type="scientific">Psilopogon haemacephalus</name>
    <name type="common">coppersmith barbet</name>
    <dbReference type="NCBI Taxonomy" id="2585815"/>
    <lineage>
        <taxon>Eukaryota</taxon>
        <taxon>Metazoa</taxon>
        <taxon>Chordata</taxon>
        <taxon>Craniata</taxon>
        <taxon>Vertebrata</taxon>
        <taxon>Euteleostomi</taxon>
        <taxon>Archelosauria</taxon>
        <taxon>Archosauria</taxon>
        <taxon>Dinosauria</taxon>
        <taxon>Saurischia</taxon>
        <taxon>Theropoda</taxon>
        <taxon>Coelurosauria</taxon>
        <taxon>Aves</taxon>
        <taxon>Neognathae</taxon>
        <taxon>Neoaves</taxon>
        <taxon>Telluraves</taxon>
        <taxon>Coraciimorphae</taxon>
        <taxon>Piciformes</taxon>
        <taxon>Megalaimidae</taxon>
        <taxon>Psilopogon</taxon>
    </lineage>
</organism>
<name>A0A7K9CAQ6_9PICI</name>
<feature type="coiled-coil region" evidence="1">
    <location>
        <begin position="134"/>
        <end position="161"/>
    </location>
</feature>
<dbReference type="GO" id="GO:0008017">
    <property type="term" value="F:microtubule binding"/>
    <property type="evidence" value="ECO:0007669"/>
    <property type="project" value="InterPro"/>
</dbReference>
<comment type="caution">
    <text evidence="2">The sequence shown here is derived from an EMBL/GenBank/DDBJ whole genome shotgun (WGS) entry which is preliminary data.</text>
</comment>
<dbReference type="GO" id="GO:0051256">
    <property type="term" value="P:mitotic spindle midzone assembly"/>
    <property type="evidence" value="ECO:0007669"/>
    <property type="project" value="TreeGrafter"/>
</dbReference>
<proteinExistence type="predicted"/>
<evidence type="ECO:0000313" key="3">
    <source>
        <dbReference type="Proteomes" id="UP000574528"/>
    </source>
</evidence>
<sequence length="182" mass="21069">ELISGLLQTEEEGTILEREKSLRTRVEALLKQRCNRMQELKNLQEQEQDLCDILCTTPFSIDAKAVPSLEELDRYRHHLASLAAEKEQRQEEFVRSRQQIIFLMEELGHAPDTSLEQDVVDEDVEAFCLSTDNLAALQELLQQLEAHRALNEAACAELRSRITQLWEWLQVPMEERESSAVH</sequence>
<dbReference type="GO" id="GO:1990023">
    <property type="term" value="C:mitotic spindle midzone"/>
    <property type="evidence" value="ECO:0007669"/>
    <property type="project" value="TreeGrafter"/>
</dbReference>
<protein>
    <submittedName>
        <fullName evidence="2">PRC1 regulator</fullName>
    </submittedName>
</protein>
<dbReference type="InterPro" id="IPR007145">
    <property type="entry name" value="MAP65_Ase1_PRC1"/>
</dbReference>
<feature type="non-terminal residue" evidence="2">
    <location>
        <position position="182"/>
    </location>
</feature>
<dbReference type="PANTHER" id="PTHR19321:SF1">
    <property type="entry name" value="PROTEIN REGULATOR OF CYTOKINESIS 1"/>
    <property type="match status" value="1"/>
</dbReference>
<accession>A0A7K9CAQ6</accession>
<dbReference type="GO" id="GO:0005737">
    <property type="term" value="C:cytoplasm"/>
    <property type="evidence" value="ECO:0007669"/>
    <property type="project" value="TreeGrafter"/>
</dbReference>
<gene>
    <name evidence="2" type="primary">Prc1_2</name>
    <name evidence="2" type="ORF">PSIHAE_R05570</name>
</gene>
<dbReference type="Proteomes" id="UP000574528">
    <property type="component" value="Unassembled WGS sequence"/>
</dbReference>
<keyword evidence="3" id="KW-1185">Reference proteome</keyword>
<evidence type="ECO:0000256" key="1">
    <source>
        <dbReference type="SAM" id="Coils"/>
    </source>
</evidence>
<feature type="non-terminal residue" evidence="2">
    <location>
        <position position="1"/>
    </location>
</feature>
<dbReference type="EMBL" id="VWZI01015460">
    <property type="protein sequence ID" value="NXG49159.1"/>
    <property type="molecule type" value="Genomic_DNA"/>
</dbReference>
<reference evidence="2 3" key="1">
    <citation type="submission" date="2019-09" db="EMBL/GenBank/DDBJ databases">
        <title>Bird 10,000 Genomes (B10K) Project - Family phase.</title>
        <authorList>
            <person name="Zhang G."/>
        </authorList>
    </citation>
    <scope>NUCLEOTIDE SEQUENCE [LARGE SCALE GENOMIC DNA]</scope>
    <source>
        <strain evidence="2">B10K-DU-001-24</strain>
        <tissue evidence="2">Muscle</tissue>
    </source>
</reference>
<dbReference type="PANTHER" id="PTHR19321">
    <property type="entry name" value="PROTEIN REGULATOR OF CYTOKINESIS 1 PRC1-RELATED"/>
    <property type="match status" value="1"/>
</dbReference>